<dbReference type="FunFam" id="3.40.50.300:FF:000251">
    <property type="entry name" value="ABC transporter B family member 19"/>
    <property type="match status" value="1"/>
</dbReference>
<dbReference type="FunFam" id="3.40.50.300:FF:000916">
    <property type="entry name" value="ABC transporter B family member 9"/>
    <property type="match status" value="1"/>
</dbReference>
<dbReference type="Pfam" id="PF00005">
    <property type="entry name" value="ABC_tran"/>
    <property type="match status" value="2"/>
</dbReference>
<feature type="domain" description="ABC transporter" evidence="12">
    <location>
        <begin position="1082"/>
        <end position="1320"/>
    </location>
</feature>
<feature type="domain" description="ABC transporter" evidence="12">
    <location>
        <begin position="422"/>
        <end position="667"/>
    </location>
</feature>
<evidence type="ECO:0000313" key="15">
    <source>
        <dbReference type="Proteomes" id="UP000775872"/>
    </source>
</evidence>
<dbReference type="GO" id="GO:0005886">
    <property type="term" value="C:plasma membrane"/>
    <property type="evidence" value="ECO:0007669"/>
    <property type="project" value="UniProtKB-SubCell"/>
</dbReference>
<keyword evidence="8 11" id="KW-0472">Membrane</keyword>
<evidence type="ECO:0000256" key="6">
    <source>
        <dbReference type="ARBA" id="ARBA00022840"/>
    </source>
</evidence>
<keyword evidence="6" id="KW-0067">ATP-binding</keyword>
<dbReference type="PROSITE" id="PS50893">
    <property type="entry name" value="ABC_TRANSPORTER_2"/>
    <property type="match status" value="2"/>
</dbReference>
<reference evidence="15" key="1">
    <citation type="submission" date="2019-06" db="EMBL/GenBank/DDBJ databases">
        <authorList>
            <person name="Broberg M."/>
        </authorList>
    </citation>
    <scope>NUCLEOTIDE SEQUENCE [LARGE SCALE GENOMIC DNA]</scope>
</reference>
<evidence type="ECO:0000256" key="2">
    <source>
        <dbReference type="ARBA" id="ARBA00007577"/>
    </source>
</evidence>
<feature type="domain" description="ABC transmembrane type-1" evidence="13">
    <location>
        <begin position="756"/>
        <end position="1047"/>
    </location>
</feature>
<keyword evidence="5" id="KW-0547">Nucleotide-binding</keyword>
<organism evidence="14 15">
    <name type="scientific">Clonostachys solani</name>
    <dbReference type="NCBI Taxonomy" id="160281"/>
    <lineage>
        <taxon>Eukaryota</taxon>
        <taxon>Fungi</taxon>
        <taxon>Dikarya</taxon>
        <taxon>Ascomycota</taxon>
        <taxon>Pezizomycotina</taxon>
        <taxon>Sordariomycetes</taxon>
        <taxon>Hypocreomycetidae</taxon>
        <taxon>Hypocreales</taxon>
        <taxon>Bionectriaceae</taxon>
        <taxon>Clonostachys</taxon>
    </lineage>
</organism>
<dbReference type="InterPro" id="IPR017871">
    <property type="entry name" value="ABC_transporter-like_CS"/>
</dbReference>
<name>A0A9N9Z1K3_9HYPO</name>
<feature type="transmembrane region" description="Helical" evidence="11">
    <location>
        <begin position="904"/>
        <end position="925"/>
    </location>
</feature>
<feature type="transmembrane region" description="Helical" evidence="11">
    <location>
        <begin position="245"/>
        <end position="267"/>
    </location>
</feature>
<dbReference type="Proteomes" id="UP000775872">
    <property type="component" value="Unassembled WGS sequence"/>
</dbReference>
<comment type="caution">
    <text evidence="14">The sequence shown here is derived from an EMBL/GenBank/DDBJ whole genome shotgun (WGS) entry which is preliminary data.</text>
</comment>
<dbReference type="GO" id="GO:0005743">
    <property type="term" value="C:mitochondrial inner membrane"/>
    <property type="evidence" value="ECO:0007669"/>
    <property type="project" value="TreeGrafter"/>
</dbReference>
<dbReference type="GO" id="GO:0005524">
    <property type="term" value="F:ATP binding"/>
    <property type="evidence" value="ECO:0007669"/>
    <property type="project" value="UniProtKB-KW"/>
</dbReference>
<dbReference type="EMBL" id="CABFOC020000029">
    <property type="protein sequence ID" value="CAH0047417.1"/>
    <property type="molecule type" value="Genomic_DNA"/>
</dbReference>
<dbReference type="InterPro" id="IPR003439">
    <property type="entry name" value="ABC_transporter-like_ATP-bd"/>
</dbReference>
<dbReference type="SUPFAM" id="SSF90123">
    <property type="entry name" value="ABC transporter transmembrane region"/>
    <property type="match status" value="2"/>
</dbReference>
<evidence type="ECO:0000259" key="13">
    <source>
        <dbReference type="PROSITE" id="PS50929"/>
    </source>
</evidence>
<feature type="domain" description="ABC transmembrane type-1" evidence="13">
    <location>
        <begin position="96"/>
        <end position="387"/>
    </location>
</feature>
<comment type="subcellular location">
    <subcellularLocation>
        <location evidence="1">Cell membrane</location>
        <topology evidence="1">Multi-pass membrane protein</topology>
    </subcellularLocation>
</comment>
<evidence type="ECO:0000256" key="8">
    <source>
        <dbReference type="ARBA" id="ARBA00023136"/>
    </source>
</evidence>
<proteinExistence type="inferred from homology"/>
<dbReference type="InterPro" id="IPR039421">
    <property type="entry name" value="Type_1_exporter"/>
</dbReference>
<evidence type="ECO:0000313" key="14">
    <source>
        <dbReference type="EMBL" id="CAH0047417.1"/>
    </source>
</evidence>
<feature type="transmembrane region" description="Helical" evidence="11">
    <location>
        <begin position="357"/>
        <end position="382"/>
    </location>
</feature>
<dbReference type="PROSITE" id="PS00211">
    <property type="entry name" value="ABC_TRANSPORTER_1"/>
    <property type="match status" value="1"/>
</dbReference>
<reference evidence="14 15" key="2">
    <citation type="submission" date="2021-10" db="EMBL/GenBank/DDBJ databases">
        <authorList>
            <person name="Piombo E."/>
        </authorList>
    </citation>
    <scope>NUCLEOTIDE SEQUENCE [LARGE SCALE GENOMIC DNA]</scope>
</reference>
<dbReference type="GO" id="GO:0015421">
    <property type="term" value="F:ABC-type oligopeptide transporter activity"/>
    <property type="evidence" value="ECO:0007669"/>
    <property type="project" value="TreeGrafter"/>
</dbReference>
<feature type="transmembrane region" description="Helical" evidence="11">
    <location>
        <begin position="878"/>
        <end position="898"/>
    </location>
</feature>
<dbReference type="Gene3D" id="1.20.1560.10">
    <property type="entry name" value="ABC transporter type 1, transmembrane domain"/>
    <property type="match status" value="1"/>
</dbReference>
<dbReference type="InterPro" id="IPR027417">
    <property type="entry name" value="P-loop_NTPase"/>
</dbReference>
<feature type="transmembrane region" description="Helical" evidence="11">
    <location>
        <begin position="220"/>
        <end position="239"/>
    </location>
</feature>
<feature type="transmembrane region" description="Helical" evidence="11">
    <location>
        <begin position="325"/>
        <end position="345"/>
    </location>
</feature>
<dbReference type="PANTHER" id="PTHR43394">
    <property type="entry name" value="ATP-DEPENDENT PERMEASE MDL1, MITOCHONDRIAL"/>
    <property type="match status" value="1"/>
</dbReference>
<dbReference type="Gene3D" id="3.40.50.300">
    <property type="entry name" value="P-loop containing nucleotide triphosphate hydrolases"/>
    <property type="match status" value="2"/>
</dbReference>
<feature type="transmembrane region" description="Helical" evidence="11">
    <location>
        <begin position="751"/>
        <end position="774"/>
    </location>
</feature>
<dbReference type="FunFam" id="1.20.1560.10:FF:000009">
    <property type="entry name" value="ABC transporter B family member 1"/>
    <property type="match status" value="1"/>
</dbReference>
<dbReference type="CDD" id="cd03249">
    <property type="entry name" value="ABC_MTABC3_MDL1_MDL2"/>
    <property type="match status" value="2"/>
</dbReference>
<dbReference type="PANTHER" id="PTHR43394:SF27">
    <property type="entry name" value="ATP-DEPENDENT TRANSLOCASE ABCB1-LIKE"/>
    <property type="match status" value="1"/>
</dbReference>
<dbReference type="OrthoDB" id="6500128at2759"/>
<sequence length="1334" mass="145654">MANEAPAPSSPHPKGIASRSSDTVIVELQPLENQEAPGATSTRESSRSRSSTEDTTSLNREEAAIIKRQTEIPNDKKYGLTDLIRYATKLDITVIVISTLCSVASGAALPLMTLVFGGLQDVFQKFTALGSLDSDGFNKELAKYLLYFVYLAVGTFFATFISTIGFIYVGERITDGIRKDYLEGCLRQNIGYFDTLGTGEFTTKITADATIIQDGISEKVGQLITAFSTFVAGFAVGYAKSWKLALILTSTLVALVISSGITSFFVLRYQKPLNEATSQAGTVAEEVFSSIRVAIAFGSQRRLVDRYGRIIDVAQKWGIKLQVTVALTLAMAFGLVNLSYGLGFWQGSIFLARGEVGLSDVLICVMSVMLGAFNVGSIGPFLQALLKSISTAAKLFVTIDRESPLDPTSNAGDTIPDLQGHIRLENIKHVYPSRPNVVIMKDVSMEIPANKVTALVGASGSGKSTVVGLVERFYEPIRGTVYLDEHDVSTLNLRWLRQQIAFVGQEPTLFAVSIFENIRYGLLGTKNEGADYSAQKELIQEAARQANAHEFIMQLPEAYETNVGQRGFLLSGGQKQRIAIARAIVSDPKVLLLDEATSALDTKSEGIVQAALDNASTGRTTICIAHRLSTIKNADNIIVMDKGCVVEQGTHNDLLEKKGVYHSLVQTQKLEDSNKEEEEAADIVEIAEELVQNTSVHHVSTEKEGNQVNSKELDSTVTEVEESGESLKETRKGYSVFTLIRFIYGFNKSDWILMMVGLVSAIINGLSNPVQAVFFAKQLVVLAPIELPGIDRWAIQSESNFWSLMYLMLAGAQFIAQAVQGCVFAHTAEYLIRRVRESTLSSFLRQDISYFDKDENNSGALTAFLAVESAQVAGISGVTLGMILNCLANIVGSLALSLAIGWKLALVCFSILPVVLACGFFRIWLLMRFQARAAKVYASSAGFAAESIAAMKTVAALTKEKQVAERYSLEIDEQQKNSLMSAARSSLAFAAVQPIVFLCFALGFWYGGTLIASREYDMFKFFICFMSVIFGAQSAGSFFSLAPDMVKAKHSAGQLKTLLERKPVIDTWFPSGDELPQVDGTIEFRDVHFHYPTRSRQPVLRGVSFKVEPGQYIALVGASGCGKSTTISLLERFYDPVSGQVLIDGTDITKVNVNNYRSHLAVVNQEPTLYQGTIRENISIGSELENISDETIEIACREANIYDFIISLPDGFETTVGSRGALLSTGQKQRIAIARALVRSPKVLLLDEATSALDSGSEHVVQSALDRAAKGRTTITIAHRLSTIQHADTIHVFDQGRIAESGTHSELMVMNGRYAELVRMQSLDQKQKPNRKGK</sequence>
<dbReference type="CDD" id="cd18578">
    <property type="entry name" value="ABC_6TM_Pgp_ABCB1_D2_like"/>
    <property type="match status" value="1"/>
</dbReference>
<evidence type="ECO:0000256" key="1">
    <source>
        <dbReference type="ARBA" id="ARBA00004651"/>
    </source>
</evidence>
<evidence type="ECO:0000256" key="4">
    <source>
        <dbReference type="ARBA" id="ARBA00022692"/>
    </source>
</evidence>
<dbReference type="PROSITE" id="PS50929">
    <property type="entry name" value="ABC_TM1F"/>
    <property type="match status" value="2"/>
</dbReference>
<protein>
    <submittedName>
        <fullName evidence="14">Uncharacterized protein</fullName>
    </submittedName>
</protein>
<accession>A0A9N9Z1K3</accession>
<dbReference type="FunFam" id="1.20.1560.10:FF:000102">
    <property type="entry name" value="ABC multidrug transporter Mdr1"/>
    <property type="match status" value="1"/>
</dbReference>
<keyword evidence="3" id="KW-0813">Transport</keyword>
<evidence type="ECO:0000256" key="3">
    <source>
        <dbReference type="ARBA" id="ARBA00022448"/>
    </source>
</evidence>
<evidence type="ECO:0000256" key="7">
    <source>
        <dbReference type="ARBA" id="ARBA00022989"/>
    </source>
</evidence>
<feature type="region of interest" description="Disordered" evidence="10">
    <location>
        <begin position="1"/>
        <end position="62"/>
    </location>
</feature>
<dbReference type="SUPFAM" id="SSF52540">
    <property type="entry name" value="P-loop containing nucleoside triphosphate hydrolases"/>
    <property type="match status" value="2"/>
</dbReference>
<evidence type="ECO:0000256" key="9">
    <source>
        <dbReference type="ARBA" id="ARBA00023180"/>
    </source>
</evidence>
<dbReference type="GO" id="GO:0090374">
    <property type="term" value="P:oligopeptide export from mitochondrion"/>
    <property type="evidence" value="ECO:0007669"/>
    <property type="project" value="TreeGrafter"/>
</dbReference>
<dbReference type="InterPro" id="IPR036640">
    <property type="entry name" value="ABC1_TM_sf"/>
</dbReference>
<feature type="transmembrane region" description="Helical" evidence="11">
    <location>
        <begin position="1018"/>
        <end position="1041"/>
    </location>
</feature>
<feature type="transmembrane region" description="Helical" evidence="11">
    <location>
        <begin position="986"/>
        <end position="1006"/>
    </location>
</feature>
<keyword evidence="15" id="KW-1185">Reference proteome</keyword>
<evidence type="ECO:0000256" key="5">
    <source>
        <dbReference type="ARBA" id="ARBA00022741"/>
    </source>
</evidence>
<dbReference type="InterPro" id="IPR003593">
    <property type="entry name" value="AAA+_ATPase"/>
</dbReference>
<keyword evidence="4 11" id="KW-0812">Transmembrane</keyword>
<dbReference type="SMART" id="SM00382">
    <property type="entry name" value="AAA"/>
    <property type="match status" value="2"/>
</dbReference>
<gene>
    <name evidence="14" type="ORF">CSOL1703_00017308</name>
</gene>
<dbReference type="Pfam" id="PF00664">
    <property type="entry name" value="ABC_membrane"/>
    <property type="match status" value="2"/>
</dbReference>
<keyword evidence="7 11" id="KW-1133">Transmembrane helix</keyword>
<keyword evidence="9" id="KW-0325">Glycoprotein</keyword>
<evidence type="ECO:0000259" key="12">
    <source>
        <dbReference type="PROSITE" id="PS50893"/>
    </source>
</evidence>
<evidence type="ECO:0000256" key="11">
    <source>
        <dbReference type="SAM" id="Phobius"/>
    </source>
</evidence>
<feature type="transmembrane region" description="Helical" evidence="11">
    <location>
        <begin position="92"/>
        <end position="116"/>
    </location>
</feature>
<dbReference type="GO" id="GO:0016887">
    <property type="term" value="F:ATP hydrolysis activity"/>
    <property type="evidence" value="ECO:0007669"/>
    <property type="project" value="InterPro"/>
</dbReference>
<dbReference type="CDD" id="cd18577">
    <property type="entry name" value="ABC_6TM_Pgp_ABCB1_D1_like"/>
    <property type="match status" value="1"/>
</dbReference>
<dbReference type="InterPro" id="IPR011527">
    <property type="entry name" value="ABC1_TM_dom"/>
</dbReference>
<feature type="transmembrane region" description="Helical" evidence="11">
    <location>
        <begin position="144"/>
        <end position="169"/>
    </location>
</feature>
<feature type="transmembrane region" description="Helical" evidence="11">
    <location>
        <begin position="801"/>
        <end position="826"/>
    </location>
</feature>
<evidence type="ECO:0000256" key="10">
    <source>
        <dbReference type="SAM" id="MobiDB-lite"/>
    </source>
</evidence>
<comment type="similarity">
    <text evidence="2">Belongs to the ABC transporter superfamily. ABCB family. Multidrug resistance exporter (TC 3.A.1.201) subfamily.</text>
</comment>